<keyword evidence="7 11" id="KW-0067">ATP-binding</keyword>
<evidence type="ECO:0000256" key="12">
    <source>
        <dbReference type="NCBIfam" id="TIGR00416"/>
    </source>
</evidence>
<dbReference type="AlphaFoldDB" id="A0A1X0D621"/>
<dbReference type="Pfam" id="PF13541">
    <property type="entry name" value="ChlI"/>
    <property type="match status" value="1"/>
</dbReference>
<dbReference type="InterPro" id="IPR020588">
    <property type="entry name" value="RecA_ATP-bd"/>
</dbReference>
<keyword evidence="8 11" id="KW-0346">Stress response</keyword>
<sequence length="485" mass="50242">MAKARSQYRCSECDHVTAKWVGRCPECGTWGTVDEVATLSALGGRARRTVAPSSAAQPISAIDPERTRHAGTGIAELDRVLGGGIVPGSVTLLAGDPGVGKSTLLLEVVHRWAVAGHRALYVSGEESAGQIRMRAERTGCTHDEVYLAAESDLDTVLAHIETVKPSLVVVDSVQTLSSTDTDGVTGGVTQVRAVITALTGYAKSAAAPVALIVVGHVTKDGAIAGPRSLEHLVDVVLHFEGDRNSALRMVRGVKNRFGASDEVGCFLLHDNGIEEVADPSGLFLDQRPHPVPGTAVTVTLDGKRPMIGEVQALIGTDDVGSPRRAVSGIDGARAAMIAAVLQACGRLQLSRHDVYLSTVGGMRLADPSSDLAIALAMAGAYAGLCLPTTTVAIGEVGLAGDLRRVTGMDRRLAEAARLGFRTAIVPASTGSTGGAPDGLRLLEAANIGDALRLIVEIAAPSRPNLSVVRRPEPDRRSTGDGGGGE</sequence>
<organism evidence="15 16">
    <name type="scientific">Mycolicibacterium insubricum</name>
    <dbReference type="NCBI Taxonomy" id="444597"/>
    <lineage>
        <taxon>Bacteria</taxon>
        <taxon>Bacillati</taxon>
        <taxon>Actinomycetota</taxon>
        <taxon>Actinomycetes</taxon>
        <taxon>Mycobacteriales</taxon>
        <taxon>Mycobacteriaceae</taxon>
        <taxon>Mycolicibacterium</taxon>
    </lineage>
</organism>
<dbReference type="NCBIfam" id="TIGR00416">
    <property type="entry name" value="sms"/>
    <property type="match status" value="1"/>
</dbReference>
<evidence type="ECO:0000313" key="15">
    <source>
        <dbReference type="EMBL" id="ORA67632.1"/>
    </source>
</evidence>
<dbReference type="InterPro" id="IPR004504">
    <property type="entry name" value="DNA_repair_RadA"/>
</dbReference>
<dbReference type="InterPro" id="IPR003593">
    <property type="entry name" value="AAA+_ATPase"/>
</dbReference>
<dbReference type="GO" id="GO:0005524">
    <property type="term" value="F:ATP binding"/>
    <property type="evidence" value="ECO:0007669"/>
    <property type="project" value="UniProtKB-UniRule"/>
</dbReference>
<evidence type="ECO:0000256" key="2">
    <source>
        <dbReference type="ARBA" id="ARBA00022741"/>
    </source>
</evidence>
<evidence type="ECO:0000256" key="9">
    <source>
        <dbReference type="ARBA" id="ARBA00023125"/>
    </source>
</evidence>
<dbReference type="GO" id="GO:0003684">
    <property type="term" value="F:damaged DNA binding"/>
    <property type="evidence" value="ECO:0007669"/>
    <property type="project" value="InterPro"/>
</dbReference>
<evidence type="ECO:0000256" key="13">
    <source>
        <dbReference type="RuleBase" id="RU003555"/>
    </source>
</evidence>
<comment type="caution">
    <text evidence="15">The sequence shown here is derived from an EMBL/GenBank/DDBJ whole genome shotgun (WGS) entry which is preliminary data.</text>
</comment>
<evidence type="ECO:0000256" key="8">
    <source>
        <dbReference type="ARBA" id="ARBA00023016"/>
    </source>
</evidence>
<evidence type="ECO:0000256" key="4">
    <source>
        <dbReference type="ARBA" id="ARBA00022771"/>
    </source>
</evidence>
<dbReference type="Proteomes" id="UP000192801">
    <property type="component" value="Unassembled WGS sequence"/>
</dbReference>
<dbReference type="SUPFAM" id="SSF54211">
    <property type="entry name" value="Ribosomal protein S5 domain 2-like"/>
    <property type="match status" value="1"/>
</dbReference>
<evidence type="ECO:0000256" key="1">
    <source>
        <dbReference type="ARBA" id="ARBA00022723"/>
    </source>
</evidence>
<keyword evidence="6 13" id="KW-0862">Zinc</keyword>
<dbReference type="GO" id="GO:0140664">
    <property type="term" value="F:ATP-dependent DNA damage sensor activity"/>
    <property type="evidence" value="ECO:0007669"/>
    <property type="project" value="InterPro"/>
</dbReference>
<dbReference type="SUPFAM" id="SSF52540">
    <property type="entry name" value="P-loop containing nucleoside triphosphate hydrolases"/>
    <property type="match status" value="1"/>
</dbReference>
<evidence type="ECO:0000256" key="11">
    <source>
        <dbReference type="HAMAP-Rule" id="MF_01498"/>
    </source>
</evidence>
<evidence type="ECO:0000256" key="10">
    <source>
        <dbReference type="ARBA" id="ARBA00023204"/>
    </source>
</evidence>
<comment type="function">
    <text evidence="13">DNA-dependent ATPase involved in processing of recombination intermediates, plays a role in repairing DNA breaks. Stimulates the branch migration of RecA-mediated strand transfer reactions, allowing the 3' invading strand to extend heteroduplex DNA faster. Binds ssDNA in the presence of ADP but not other nucleotides, has ATPase activity that is stimulated by ssDNA and various branched DNA structures, but inhibited by SSB. Does not have RecA's homology-searching function.</text>
</comment>
<dbReference type="InterPro" id="IPR041166">
    <property type="entry name" value="Rubredoxin_2"/>
</dbReference>
<evidence type="ECO:0000256" key="7">
    <source>
        <dbReference type="ARBA" id="ARBA00022840"/>
    </source>
</evidence>
<evidence type="ECO:0000256" key="5">
    <source>
        <dbReference type="ARBA" id="ARBA00022801"/>
    </source>
</evidence>
<dbReference type="InterPro" id="IPR020568">
    <property type="entry name" value="Ribosomal_Su5_D2-typ_SF"/>
</dbReference>
<dbReference type="Pfam" id="PF18073">
    <property type="entry name" value="Zn_ribbon_LapB"/>
    <property type="match status" value="1"/>
</dbReference>
<keyword evidence="4 13" id="KW-0863">Zinc-finger</keyword>
<feature type="short sequence motif" description="RadA KNRFG motif" evidence="11">
    <location>
        <begin position="254"/>
        <end position="258"/>
    </location>
</feature>
<dbReference type="OrthoDB" id="9803906at2"/>
<feature type="binding site" evidence="11">
    <location>
        <begin position="95"/>
        <end position="102"/>
    </location>
    <ligand>
        <name>ATP</name>
        <dbReference type="ChEBI" id="CHEBI:30616"/>
    </ligand>
</feature>
<keyword evidence="9 11" id="KW-0238">DNA-binding</keyword>
<dbReference type="PROSITE" id="PS50162">
    <property type="entry name" value="RECA_2"/>
    <property type="match status" value="1"/>
</dbReference>
<dbReference type="Gene3D" id="3.30.230.10">
    <property type="match status" value="1"/>
</dbReference>
<dbReference type="GO" id="GO:0000725">
    <property type="term" value="P:recombinational repair"/>
    <property type="evidence" value="ECO:0007669"/>
    <property type="project" value="UniProtKB-UniRule"/>
</dbReference>
<dbReference type="GO" id="GO:0005829">
    <property type="term" value="C:cytosol"/>
    <property type="evidence" value="ECO:0007669"/>
    <property type="project" value="TreeGrafter"/>
</dbReference>
<keyword evidence="2 11" id="KW-0547">Nucleotide-binding</keyword>
<dbReference type="Pfam" id="PF13481">
    <property type="entry name" value="AAA_25"/>
    <property type="match status" value="1"/>
</dbReference>
<feature type="region of interest" description="Disordered" evidence="14">
    <location>
        <begin position="465"/>
        <end position="485"/>
    </location>
</feature>
<dbReference type="STRING" id="444597.BST26_15565"/>
<comment type="domain">
    <text evidence="11">The middle region has homology to RecA with ATPase motifs including the RadA KNRFG motif, while the C-terminus is homologous to Lon protease.</text>
</comment>
<accession>A0A1X0D621</accession>
<keyword evidence="10 11" id="KW-0234">DNA repair</keyword>
<evidence type="ECO:0000313" key="16">
    <source>
        <dbReference type="Proteomes" id="UP000192801"/>
    </source>
</evidence>
<comment type="similarity">
    <text evidence="11 13">Belongs to the RecA family. RadA subfamily.</text>
</comment>
<dbReference type="InterPro" id="IPR027417">
    <property type="entry name" value="P-loop_NTPase"/>
</dbReference>
<dbReference type="SMART" id="SM00382">
    <property type="entry name" value="AAA"/>
    <property type="match status" value="1"/>
</dbReference>
<proteinExistence type="inferred from homology"/>
<evidence type="ECO:0000256" key="14">
    <source>
        <dbReference type="SAM" id="MobiDB-lite"/>
    </source>
</evidence>
<dbReference type="PRINTS" id="PR01874">
    <property type="entry name" value="DNAREPAIRADA"/>
</dbReference>
<name>A0A1X0D621_9MYCO</name>
<keyword evidence="3 11" id="KW-0227">DNA damage</keyword>
<dbReference type="CDD" id="cd01121">
    <property type="entry name" value="RadA_SMS_N"/>
    <property type="match status" value="1"/>
</dbReference>
<protein>
    <recommendedName>
        <fullName evidence="11 12">DNA repair protein RadA</fullName>
    </recommendedName>
</protein>
<dbReference type="FunFam" id="3.40.50.300:FF:000050">
    <property type="entry name" value="DNA repair protein RadA"/>
    <property type="match status" value="1"/>
</dbReference>
<dbReference type="PANTHER" id="PTHR32472">
    <property type="entry name" value="DNA REPAIR PROTEIN RADA"/>
    <property type="match status" value="1"/>
</dbReference>
<evidence type="ECO:0000256" key="3">
    <source>
        <dbReference type="ARBA" id="ARBA00022763"/>
    </source>
</evidence>
<gene>
    <name evidence="11" type="primary">radA</name>
    <name evidence="15" type="ORF">BST26_15565</name>
</gene>
<dbReference type="InterPro" id="IPR014721">
    <property type="entry name" value="Ribsml_uS5_D2-typ_fold_subgr"/>
</dbReference>
<keyword evidence="5" id="KW-0378">Hydrolase</keyword>
<keyword evidence="1 11" id="KW-0479">Metal-binding</keyword>
<keyword evidence="16" id="KW-1185">Reference proteome</keyword>
<dbReference type="PANTHER" id="PTHR32472:SF10">
    <property type="entry name" value="DNA REPAIR PROTEIN RADA-LIKE PROTEIN"/>
    <property type="match status" value="1"/>
</dbReference>
<dbReference type="GO" id="GO:0016787">
    <property type="term" value="F:hydrolase activity"/>
    <property type="evidence" value="ECO:0007669"/>
    <property type="project" value="UniProtKB-KW"/>
</dbReference>
<dbReference type="Gene3D" id="3.40.50.300">
    <property type="entry name" value="P-loop containing nucleotide triphosphate hydrolases"/>
    <property type="match status" value="1"/>
</dbReference>
<dbReference type="EMBL" id="MVHS01000042">
    <property type="protein sequence ID" value="ORA67632.1"/>
    <property type="molecule type" value="Genomic_DNA"/>
</dbReference>
<dbReference type="HAMAP" id="MF_01498">
    <property type="entry name" value="RadA_bact"/>
    <property type="match status" value="1"/>
</dbReference>
<evidence type="ECO:0000256" key="6">
    <source>
        <dbReference type="ARBA" id="ARBA00022833"/>
    </source>
</evidence>
<feature type="compositionally biased region" description="Basic and acidic residues" evidence="14">
    <location>
        <begin position="469"/>
        <end position="478"/>
    </location>
</feature>
<dbReference type="GO" id="GO:0008270">
    <property type="term" value="F:zinc ion binding"/>
    <property type="evidence" value="ECO:0007669"/>
    <property type="project" value="UniProtKB-KW"/>
</dbReference>
<reference evidence="15 16" key="1">
    <citation type="submission" date="2016-12" db="EMBL/GenBank/DDBJ databases">
        <title>The new phylogeny of genus Mycobacterium.</title>
        <authorList>
            <person name="Tortoli E."/>
            <person name="Trovato A."/>
            <person name="Cirillo D.M."/>
        </authorList>
    </citation>
    <scope>NUCLEOTIDE SEQUENCE [LARGE SCALE GENOMIC DNA]</scope>
    <source>
        <strain evidence="15 16">DSM 45130</strain>
    </source>
</reference>
<dbReference type="RefSeq" id="WP_083032180.1">
    <property type="nucleotide sequence ID" value="NZ_AP022618.1"/>
</dbReference>
<feature type="region of interest" description="Lon-protease-like" evidence="11">
    <location>
        <begin position="353"/>
        <end position="485"/>
    </location>
</feature>
<comment type="function">
    <text evidence="11">Plays a role in repairing double-strand DNA breaks, probably involving stabilizing or processing branched DNA or blocked replication forks.</text>
</comment>